<evidence type="ECO:0000256" key="2">
    <source>
        <dbReference type="SAM" id="Phobius"/>
    </source>
</evidence>
<feature type="transmembrane region" description="Helical" evidence="2">
    <location>
        <begin position="20"/>
        <end position="41"/>
    </location>
</feature>
<evidence type="ECO:0000313" key="3">
    <source>
        <dbReference type="EMBL" id="TQN30910.1"/>
    </source>
</evidence>
<sequence>MRFGQRRSDDTGGQLVEWSVLSVLAAAVLVSLTLVLAPASFTEPLESAVCQLFSADEDESDCGGGNSADSDDSGKPPPENVLCANQMLIRTESINGAFRNVRVEQGGQDFVTYQTQPATGEKKAVYSTRSMTSVGLDVSNAQKLKQMQSNKPQWDAFVQGGISGQYNYEYEGKDAWDKASDTRETKRGSGFKRWSAATGGIVTPAVDSAITNVSHGLEWAWSKVTGGDTEKVNAKYERLTPDSVTLDINAKAAVDMSYSADLGSSSGSGPPPGTESGEKKPGASALLEGHLEATHRNSVKIDDEFNRTHEMWFRVDGDMKAKAGFDFGDLLPAEAQAGVSAGGGGRIVQRTKFDSEGNPQRMDFEVRYEGGFGQVLSGNPAAPDMDNKSLEYSEKGRKRAQHTYSLDLTKDENLEAYNKLFDTSTGFAALPAAKHWTDKSELADDAIDFSEKVAENGHQTYSTYDLESEEGVDTSLKKAGTGFGVNSSNTESDLTGFYYRDNAADDPQWQEYEC</sequence>
<name>A0A543NGQ2_9ACTN</name>
<dbReference type="OrthoDB" id="3533847at2"/>
<evidence type="ECO:0000256" key="1">
    <source>
        <dbReference type="SAM" id="MobiDB-lite"/>
    </source>
</evidence>
<keyword evidence="2" id="KW-0472">Membrane</keyword>
<dbReference type="EMBL" id="VFQC01000001">
    <property type="protein sequence ID" value="TQN30910.1"/>
    <property type="molecule type" value="Genomic_DNA"/>
</dbReference>
<keyword evidence="4" id="KW-1185">Reference proteome</keyword>
<reference evidence="3 4" key="1">
    <citation type="submission" date="2019-06" db="EMBL/GenBank/DDBJ databases">
        <title>Sequencing the genomes of 1000 actinobacteria strains.</title>
        <authorList>
            <person name="Klenk H.-P."/>
        </authorList>
    </citation>
    <scope>NUCLEOTIDE SEQUENCE [LARGE SCALE GENOMIC DNA]</scope>
    <source>
        <strain evidence="3 4">DSM 45015</strain>
    </source>
</reference>
<gene>
    <name evidence="3" type="ORF">FHX37_0798</name>
</gene>
<organism evidence="3 4">
    <name type="scientific">Haloactinospora alba</name>
    <dbReference type="NCBI Taxonomy" id="405555"/>
    <lineage>
        <taxon>Bacteria</taxon>
        <taxon>Bacillati</taxon>
        <taxon>Actinomycetota</taxon>
        <taxon>Actinomycetes</taxon>
        <taxon>Streptosporangiales</taxon>
        <taxon>Nocardiopsidaceae</taxon>
        <taxon>Haloactinospora</taxon>
    </lineage>
</organism>
<dbReference type="AlphaFoldDB" id="A0A543NGQ2"/>
<protein>
    <submittedName>
        <fullName evidence="3">Uncharacterized protein</fullName>
    </submittedName>
</protein>
<accession>A0A543NGQ2</accession>
<comment type="caution">
    <text evidence="3">The sequence shown here is derived from an EMBL/GenBank/DDBJ whole genome shotgun (WGS) entry which is preliminary data.</text>
</comment>
<dbReference type="Proteomes" id="UP000317422">
    <property type="component" value="Unassembled WGS sequence"/>
</dbReference>
<feature type="region of interest" description="Disordered" evidence="1">
    <location>
        <begin position="260"/>
        <end position="283"/>
    </location>
</feature>
<keyword evidence="2" id="KW-1133">Transmembrane helix</keyword>
<proteinExistence type="predicted"/>
<keyword evidence="2" id="KW-0812">Transmembrane</keyword>
<evidence type="ECO:0000313" key="4">
    <source>
        <dbReference type="Proteomes" id="UP000317422"/>
    </source>
</evidence>